<feature type="compositionally biased region" description="Basic and acidic residues" evidence="13">
    <location>
        <begin position="477"/>
        <end position="486"/>
    </location>
</feature>
<comment type="similarity">
    <text evidence="4 12">Belongs to the FliF family.</text>
</comment>
<dbReference type="PIRSF" id="PIRSF004862">
    <property type="entry name" value="FliF"/>
    <property type="match status" value="1"/>
</dbReference>
<evidence type="ECO:0000256" key="11">
    <source>
        <dbReference type="ARBA" id="ARBA00025936"/>
    </source>
</evidence>
<comment type="function">
    <text evidence="1 12">The M ring may be actively involved in energy transduction.</text>
</comment>
<feature type="transmembrane region" description="Helical" evidence="14">
    <location>
        <begin position="20"/>
        <end position="42"/>
    </location>
</feature>
<organism evidence="17 18">
    <name type="scientific">Thalassomonas haliotis</name>
    <dbReference type="NCBI Taxonomy" id="485448"/>
    <lineage>
        <taxon>Bacteria</taxon>
        <taxon>Pseudomonadati</taxon>
        <taxon>Pseudomonadota</taxon>
        <taxon>Gammaproteobacteria</taxon>
        <taxon>Alteromonadales</taxon>
        <taxon>Colwelliaceae</taxon>
        <taxon>Thalassomonas</taxon>
    </lineage>
</organism>
<evidence type="ECO:0000256" key="5">
    <source>
        <dbReference type="ARBA" id="ARBA00017949"/>
    </source>
</evidence>
<proteinExistence type="inferred from homology"/>
<keyword evidence="18" id="KW-1185">Reference proteome</keyword>
<feature type="domain" description="Flagellar M-ring C-terminal" evidence="16">
    <location>
        <begin position="255"/>
        <end position="417"/>
    </location>
</feature>
<dbReference type="InterPro" id="IPR043427">
    <property type="entry name" value="YscJ/FliF"/>
</dbReference>
<evidence type="ECO:0000256" key="14">
    <source>
        <dbReference type="SAM" id="Phobius"/>
    </source>
</evidence>
<comment type="subunit">
    <text evidence="11">The basal body constitutes a major portion of the flagellar organelle and consists of four rings (L,P,S, and M) mounted on a central rod. The M ring is integral to the inner membrane of the cell and may be connected to the flagellar rod via the S ring. The S (supramembrane ring) lies just distal to the M ring. The L and P rings lie in the outer membrane and the periplasmic space, respectively.</text>
</comment>
<protein>
    <recommendedName>
        <fullName evidence="5 12">Flagellar M-ring protein</fullName>
    </recommendedName>
</protein>
<evidence type="ECO:0000256" key="7">
    <source>
        <dbReference type="ARBA" id="ARBA00022692"/>
    </source>
</evidence>
<dbReference type="Pfam" id="PF01514">
    <property type="entry name" value="YscJ_FliF"/>
    <property type="match status" value="1"/>
</dbReference>
<keyword evidence="17" id="KW-0966">Cell projection</keyword>
<keyword evidence="8 14" id="KW-1133">Transmembrane helix</keyword>
<dbReference type="Gene3D" id="3.30.300.30">
    <property type="match status" value="1"/>
</dbReference>
<dbReference type="PRINTS" id="PR01009">
    <property type="entry name" value="FLGMRINGFLIF"/>
</dbReference>
<comment type="subcellular location">
    <subcellularLocation>
        <location evidence="2 12">Bacterial flagellum basal body</location>
    </subcellularLocation>
    <subcellularLocation>
        <location evidence="3">Cell membrane</location>
        <topology evidence="3">Multi-pass membrane protein</topology>
    </subcellularLocation>
</comment>
<keyword evidence="9 14" id="KW-0472">Membrane</keyword>
<dbReference type="InterPro" id="IPR013556">
    <property type="entry name" value="Flag_M-ring_C"/>
</dbReference>
<evidence type="ECO:0000256" key="12">
    <source>
        <dbReference type="PIRNR" id="PIRNR004862"/>
    </source>
</evidence>
<keyword evidence="10 12" id="KW-0975">Bacterial flagellum</keyword>
<evidence type="ECO:0000256" key="10">
    <source>
        <dbReference type="ARBA" id="ARBA00023143"/>
    </source>
</evidence>
<evidence type="ECO:0000256" key="1">
    <source>
        <dbReference type="ARBA" id="ARBA00003820"/>
    </source>
</evidence>
<feature type="domain" description="Flagellar M-ring N-terminal" evidence="15">
    <location>
        <begin position="43"/>
        <end position="218"/>
    </location>
</feature>
<sequence>MDKAKSFFSHWRTLSGDNRAVLQIALLAGVIAATIVIILWTANENYVPLYGKQELYDQASILELLEQEETLYRLDQNSGQILVPEQHLAQIRMGLAARGVKMNLPSGMDGLDGKTGLGISQFMESMRYRHALEGELARSIITMDAIRSARVHLALPKRTLFIGRNEEKPTASVMLDLQAGRHLEQGQVEAIVNLVANSLPGMKPEGVSVVDQSGRLLSLGLGDAQSSGRVAMQQVDYKQALEARIQQRASDIIYPLVGADNFRIQVTADLDFSEIEETVETVNPDTVVSKENIREQTTKDMLAFGVPGSLTNQPPIKPDADSETQEGNSENKQDNNKISQRNESSKEYQVGRSVIHKKHQQGRIEQLSVSVILNNKVAGGENGWSETELAQIATSVEKAIGINKQRGDQFNISGFNFVVEPQIVTAPEVQWWQQSVWQEYLRYLVGAILGLALIFMGVRPLVRHLIQLQSVPAERSGDVYEQRKASQQDSQHYPEQTDEQQEENGVALMDDTNMDGTVEAKAQVKVPELPAPGSEFSVQLAHLQLLADKETVRVAEVLKNWVNTGDRGLHE</sequence>
<dbReference type="InterPro" id="IPR045851">
    <property type="entry name" value="AMP-bd_C_sf"/>
</dbReference>
<evidence type="ECO:0000256" key="6">
    <source>
        <dbReference type="ARBA" id="ARBA00022475"/>
    </source>
</evidence>
<evidence type="ECO:0000313" key="17">
    <source>
        <dbReference type="EMBL" id="WDE14360.1"/>
    </source>
</evidence>
<dbReference type="Pfam" id="PF08345">
    <property type="entry name" value="YscJ_FliF_C"/>
    <property type="match status" value="1"/>
</dbReference>
<evidence type="ECO:0000256" key="4">
    <source>
        <dbReference type="ARBA" id="ARBA00007971"/>
    </source>
</evidence>
<dbReference type="NCBIfam" id="TIGR00206">
    <property type="entry name" value="fliF"/>
    <property type="match status" value="1"/>
</dbReference>
<dbReference type="InterPro" id="IPR006182">
    <property type="entry name" value="FliF_N_dom"/>
</dbReference>
<feature type="region of interest" description="Disordered" evidence="13">
    <location>
        <begin position="477"/>
        <end position="502"/>
    </location>
</feature>
<dbReference type="EMBL" id="CP059693">
    <property type="protein sequence ID" value="WDE14360.1"/>
    <property type="molecule type" value="Genomic_DNA"/>
</dbReference>
<evidence type="ECO:0000256" key="13">
    <source>
        <dbReference type="SAM" id="MobiDB-lite"/>
    </source>
</evidence>
<evidence type="ECO:0000259" key="15">
    <source>
        <dbReference type="Pfam" id="PF01514"/>
    </source>
</evidence>
<gene>
    <name evidence="17" type="primary">fliF</name>
    <name evidence="17" type="ORF">H3N35_01200</name>
</gene>
<accession>A0ABY7VKU8</accession>
<dbReference type="PANTHER" id="PTHR30046:SF0">
    <property type="entry name" value="FLAGELLAR M-RING PROTEIN"/>
    <property type="match status" value="1"/>
</dbReference>
<evidence type="ECO:0000259" key="16">
    <source>
        <dbReference type="Pfam" id="PF08345"/>
    </source>
</evidence>
<evidence type="ECO:0000256" key="2">
    <source>
        <dbReference type="ARBA" id="ARBA00004117"/>
    </source>
</evidence>
<keyword evidence="17" id="KW-0969">Cilium</keyword>
<reference evidence="17 18" key="1">
    <citation type="journal article" date="2022" name="Mar. Drugs">
        <title>Bioassay-Guided Fractionation Leads to the Detection of Cholic Acid Generated by the Rare Thalassomonas sp.</title>
        <authorList>
            <person name="Pheiffer F."/>
            <person name="Schneider Y.K."/>
            <person name="Hansen E.H."/>
            <person name="Andersen J.H."/>
            <person name="Isaksson J."/>
            <person name="Busche T."/>
            <person name="R C."/>
            <person name="Kalinowski J."/>
            <person name="Zyl L.V."/>
            <person name="Trindade M."/>
        </authorList>
    </citation>
    <scope>NUCLEOTIDE SEQUENCE [LARGE SCALE GENOMIC DNA]</scope>
    <source>
        <strain evidence="17 18">A5K-61T</strain>
    </source>
</reference>
<name>A0ABY7VKU8_9GAMM</name>
<dbReference type="InterPro" id="IPR000067">
    <property type="entry name" value="FlgMring_FliF"/>
</dbReference>
<keyword evidence="7 14" id="KW-0812">Transmembrane</keyword>
<feature type="region of interest" description="Disordered" evidence="13">
    <location>
        <begin position="298"/>
        <end position="349"/>
    </location>
</feature>
<keyword evidence="6" id="KW-1003">Cell membrane</keyword>
<keyword evidence="17" id="KW-0282">Flagellum</keyword>
<dbReference type="Proteomes" id="UP001215231">
    <property type="component" value="Chromosome"/>
</dbReference>
<evidence type="ECO:0000256" key="9">
    <source>
        <dbReference type="ARBA" id="ARBA00023136"/>
    </source>
</evidence>
<evidence type="ECO:0000256" key="8">
    <source>
        <dbReference type="ARBA" id="ARBA00022989"/>
    </source>
</evidence>
<evidence type="ECO:0000313" key="18">
    <source>
        <dbReference type="Proteomes" id="UP001215231"/>
    </source>
</evidence>
<dbReference type="PANTHER" id="PTHR30046">
    <property type="entry name" value="FLAGELLAR M-RING PROTEIN"/>
    <property type="match status" value="1"/>
</dbReference>
<evidence type="ECO:0000256" key="3">
    <source>
        <dbReference type="ARBA" id="ARBA00004651"/>
    </source>
</evidence>